<feature type="domain" description="DNA helicase Pif1-like DEAD-box helicase" evidence="3">
    <location>
        <begin position="1216"/>
        <end position="1421"/>
    </location>
</feature>
<feature type="compositionally biased region" description="Basic residues" evidence="2">
    <location>
        <begin position="1"/>
        <end position="10"/>
    </location>
</feature>
<dbReference type="EC" id="5.6.2.3" evidence="1"/>
<evidence type="ECO:0000259" key="3">
    <source>
        <dbReference type="Pfam" id="PF05970"/>
    </source>
</evidence>
<dbReference type="PANTHER" id="PTHR10492">
    <property type="match status" value="1"/>
</dbReference>
<dbReference type="Pfam" id="PF14214">
    <property type="entry name" value="Helitron_like_N"/>
    <property type="match status" value="1"/>
</dbReference>
<dbReference type="Pfam" id="PF05970">
    <property type="entry name" value="PIF1"/>
    <property type="match status" value="1"/>
</dbReference>
<dbReference type="CDD" id="cd18809">
    <property type="entry name" value="SF1_C_RecD"/>
    <property type="match status" value="1"/>
</dbReference>
<comment type="similarity">
    <text evidence="1">Belongs to the helicase family.</text>
</comment>
<evidence type="ECO:0000256" key="2">
    <source>
        <dbReference type="SAM" id="MobiDB-lite"/>
    </source>
</evidence>
<feature type="region of interest" description="Disordered" evidence="2">
    <location>
        <begin position="266"/>
        <end position="296"/>
    </location>
</feature>
<feature type="compositionally biased region" description="Polar residues" evidence="2">
    <location>
        <begin position="177"/>
        <end position="189"/>
    </location>
</feature>
<keyword evidence="1" id="KW-0347">Helicase</keyword>
<sequence>MDRNALRRKKYAEMPPLKKAELLRSRRQTRASKKAGKALPPRVRRVPLGYVETGVSFPATQHMPCHSEDPAFVHSQPLGNTNAVFPADDAFAIREGLEFMSRCPPGSFTGYASSSFGKEMPLQNTLAPEAPLFCDSLAPVKYQRSSVGVEAKKIPVHAFDAQLSDEPVRGKHRGVNSLPSGNEQPVSNTHSEFILGSFPFDSSLKNPELSIQKEFASASNSLPTQISDSTLELASKDIFPAPTEEVARSGPTPGWLEIKNRKVLPSAGPSVVRSRSRKCRTPESVNKHNSAQKRTAARSSISRLANIPQAALVLPHAPDCEHCDAKRFHLEPPSFCCSGGEISIVAPPMPYDLKRLFIANDEESAHFRNIVRTYNNNLGFTSFAANYDSELTKNTKGVYTFRVQGQVYHFLDGLIHLGERPSGIQLYFFDTDEELAKRLGNSDKLRESTLKLLMYILSNNPYARFFKGLRDVPNLDDLNIVLSCYPSLDQRIYNLPSASQVAAIWTESDDQSSDSRAHIQVYSRSVGSHRIQHYYGCYDPLQYPLLFPRGECGWHHGIKRLSKRKRGGDACEDDINIDPASVNSSSELIDLEQRAIDRGKTEEGTVSAREYYCYRFQIRDDDESMLLHTLRLLQQFSVDAYVKIETCRLDFHRHRQNKIRSEILQGILDSVSVGQTAASKVGRKVILPASFIGGPRDMRHRYLDAMALVQKYGKPDIFLTMTCNPAWKEIQENLKYHEKPQDRPDLLARVFRAKFEMLKAEILNKQIFGEVAACVYVIEFQKRGFPHAHLLLILKPGHKLLNPESYDKIVCAELPDKDQYPHLYSLVVKHMIHGPCGAMDKSCPCMRDGACKNHYPKSFCAQTTHGEDTYPYYRRRDDGKKVKVRRFTLDNRWVVPYNPYLLALFDCHINVSFKIISCGSADDIDEIKNFQKGRWVSPPEAFWRIYEFRLNEMNPAIYTLQVHLPDQQFVSFDKGSDLLQLLGKIDFSKTMLTQFFHMNKTNLRAQHLKCLYRDFPEYFVWSAKYKEWTERKRQKVIGRMVTVSPKERERYYLRLLLTHIAGPTSFEDLLTVNEQRLASFREAALALGLLQSDAYIEETLQEAVAFQMPSSLRLLFATLLVYCSPTSPKSLWEKFELEFSADYHHQQPFHGFSSPEIRRKVLEDINSSLEQMGKSITDFHFVSDDFSCGYAERLTKEIESERSLTVAPEDQLLPQMLNSEQKHAYDLILAACFFLEGQAFFVDGPGGTGKTFLYRSLLATLRSQNHVAIAVATSGIAASILPGGRTAHSRFKIPLDFSKTKSCQLSKQSSAAKLISESKLILWDEASMAKRHTIEAFDELLRDLIDSDLPFGGKVIVFGGDFRQTLPVIEQATKEVLIESTFPISPLWPKLHKIRLTENMRVMFDPGFSQFLLRVGEGREPIDDEGEITLSSDIVIPYYDKEESLNRLIESVFPDLNLYSQDPYNLINRCILAPKNSSVDELNEIMIKRFPGSLQTYISSDKTVDQRHQGDYEDFLNSQDPKGLPPHRLLLKENCPLMLLRNLNPAEGLCNGTRLICRELGQHTISAEIVFGHHRGKRVFIPRIPLQTPDNDKNGIPFIRTQFPVRLCFALTINKSQGQTLDYVGIYLREPVFSHGQLYVALSRAKTAAKVKILLVPGTFDGIKVDCKTRNVVLDEIFRLTQA</sequence>
<keyword evidence="1" id="KW-0234">DNA repair</keyword>
<dbReference type="InterPro" id="IPR010285">
    <property type="entry name" value="DNA_helicase_pif1-like_DEAD"/>
</dbReference>
<protein>
    <recommendedName>
        <fullName evidence="1">ATP-dependent DNA helicase</fullName>
        <ecNumber evidence="1">5.6.2.3</ecNumber>
    </recommendedName>
</protein>
<evidence type="ECO:0000313" key="7">
    <source>
        <dbReference type="RefSeq" id="XP_071905771.1"/>
    </source>
</evidence>
<keyword evidence="1" id="KW-0547">Nucleotide-binding</keyword>
<evidence type="ECO:0000313" key="6">
    <source>
        <dbReference type="Proteomes" id="UP001652660"/>
    </source>
</evidence>
<proteinExistence type="inferred from homology"/>
<organism evidence="6 7">
    <name type="scientific">Coffea arabica</name>
    <name type="common">Arabian coffee</name>
    <dbReference type="NCBI Taxonomy" id="13443"/>
    <lineage>
        <taxon>Eukaryota</taxon>
        <taxon>Viridiplantae</taxon>
        <taxon>Streptophyta</taxon>
        <taxon>Embryophyta</taxon>
        <taxon>Tracheophyta</taxon>
        <taxon>Spermatophyta</taxon>
        <taxon>Magnoliopsida</taxon>
        <taxon>eudicotyledons</taxon>
        <taxon>Gunneridae</taxon>
        <taxon>Pentapetalae</taxon>
        <taxon>asterids</taxon>
        <taxon>lamiids</taxon>
        <taxon>Gentianales</taxon>
        <taxon>Rubiaceae</taxon>
        <taxon>Ixoroideae</taxon>
        <taxon>Gardenieae complex</taxon>
        <taxon>Bertiereae - Coffeeae clade</taxon>
        <taxon>Coffeeae</taxon>
        <taxon>Coffea</taxon>
    </lineage>
</organism>
<comment type="catalytic activity">
    <reaction evidence="1">
        <text>ATP + H2O = ADP + phosphate + H(+)</text>
        <dbReference type="Rhea" id="RHEA:13065"/>
        <dbReference type="ChEBI" id="CHEBI:15377"/>
        <dbReference type="ChEBI" id="CHEBI:15378"/>
        <dbReference type="ChEBI" id="CHEBI:30616"/>
        <dbReference type="ChEBI" id="CHEBI:43474"/>
        <dbReference type="ChEBI" id="CHEBI:456216"/>
        <dbReference type="EC" id="5.6.2.3"/>
    </reaction>
</comment>
<gene>
    <name evidence="7" type="primary">LOC113687306</name>
</gene>
<feature type="region of interest" description="Disordered" evidence="2">
    <location>
        <begin position="1"/>
        <end position="38"/>
    </location>
</feature>
<feature type="compositionally biased region" description="Polar residues" evidence="2">
    <location>
        <begin position="283"/>
        <end position="296"/>
    </location>
</feature>
<dbReference type="InterPro" id="IPR049163">
    <property type="entry name" value="Pif1-like_2B_dom"/>
</dbReference>
<dbReference type="InterPro" id="IPR025476">
    <property type="entry name" value="Helitron_helicase-like"/>
</dbReference>
<dbReference type="Gene3D" id="3.40.50.300">
    <property type="entry name" value="P-loop containing nucleotide triphosphate hydrolases"/>
    <property type="match status" value="2"/>
</dbReference>
<dbReference type="SUPFAM" id="SSF52540">
    <property type="entry name" value="P-loop containing nucleoside triphosphate hydrolases"/>
    <property type="match status" value="2"/>
</dbReference>
<feature type="domain" description="Helitron helicase-like" evidence="4">
    <location>
        <begin position="611"/>
        <end position="792"/>
    </location>
</feature>
<evidence type="ECO:0000259" key="5">
    <source>
        <dbReference type="Pfam" id="PF21530"/>
    </source>
</evidence>
<keyword evidence="1" id="KW-0378">Hydrolase</keyword>
<dbReference type="Proteomes" id="UP001652660">
    <property type="component" value="Chromosome 5e"/>
</dbReference>
<name>A0ABM4UES0_COFAR</name>
<keyword evidence="1" id="KW-0067">ATP-binding</keyword>
<dbReference type="InterPro" id="IPR027417">
    <property type="entry name" value="P-loop_NTPase"/>
</dbReference>
<dbReference type="GeneID" id="113687306"/>
<accession>A0ABM4UES0</accession>
<feature type="compositionally biased region" description="Basic residues" evidence="2">
    <location>
        <begin position="25"/>
        <end position="36"/>
    </location>
</feature>
<evidence type="ECO:0000256" key="1">
    <source>
        <dbReference type="RuleBase" id="RU363044"/>
    </source>
</evidence>
<keyword evidence="6" id="KW-1185">Reference proteome</keyword>
<evidence type="ECO:0000259" key="4">
    <source>
        <dbReference type="Pfam" id="PF14214"/>
    </source>
</evidence>
<dbReference type="Pfam" id="PF21530">
    <property type="entry name" value="Pif1_2B_dom"/>
    <property type="match status" value="1"/>
</dbReference>
<comment type="cofactor">
    <cofactor evidence="1">
        <name>Mg(2+)</name>
        <dbReference type="ChEBI" id="CHEBI:18420"/>
    </cofactor>
</comment>
<keyword evidence="1" id="KW-0233">DNA recombination</keyword>
<dbReference type="RefSeq" id="XP_071905771.1">
    <property type="nucleotide sequence ID" value="XM_072049670.1"/>
</dbReference>
<feature type="region of interest" description="Disordered" evidence="2">
    <location>
        <begin position="168"/>
        <end position="189"/>
    </location>
</feature>
<feature type="domain" description="DNA helicase Pif1-like 2B" evidence="5">
    <location>
        <begin position="1514"/>
        <end position="1559"/>
    </location>
</feature>
<dbReference type="PANTHER" id="PTHR10492:SF100">
    <property type="entry name" value="ATP-DEPENDENT DNA HELICASE"/>
    <property type="match status" value="1"/>
</dbReference>
<reference evidence="7" key="1">
    <citation type="submission" date="2025-08" db="UniProtKB">
        <authorList>
            <consortium name="RefSeq"/>
        </authorList>
    </citation>
    <scope>IDENTIFICATION</scope>
    <source>
        <tissue evidence="7">Leaves</tissue>
    </source>
</reference>
<keyword evidence="1" id="KW-0227">DNA damage</keyword>